<dbReference type="PROSITE" id="PS50885">
    <property type="entry name" value="HAMP"/>
    <property type="match status" value="1"/>
</dbReference>
<keyword evidence="7" id="KW-1133">Transmembrane helix</keyword>
<keyword evidence="11" id="KW-1185">Reference proteome</keyword>
<dbReference type="InterPro" id="IPR003018">
    <property type="entry name" value="GAF"/>
</dbReference>
<feature type="domain" description="Histidine kinase" evidence="8">
    <location>
        <begin position="469"/>
        <end position="598"/>
    </location>
</feature>
<dbReference type="GO" id="GO:0004673">
    <property type="term" value="F:protein histidine kinase activity"/>
    <property type="evidence" value="ECO:0007669"/>
    <property type="project" value="UniProtKB-EC"/>
</dbReference>
<feature type="transmembrane region" description="Helical" evidence="7">
    <location>
        <begin position="7"/>
        <end position="27"/>
    </location>
</feature>
<dbReference type="Gene3D" id="3.30.565.10">
    <property type="entry name" value="Histidine kinase-like ATPase, C-terminal domain"/>
    <property type="match status" value="1"/>
</dbReference>
<feature type="domain" description="HAMP" evidence="9">
    <location>
        <begin position="161"/>
        <end position="213"/>
    </location>
</feature>
<dbReference type="GO" id="GO:0007165">
    <property type="term" value="P:signal transduction"/>
    <property type="evidence" value="ECO:0007669"/>
    <property type="project" value="InterPro"/>
</dbReference>
<dbReference type="GO" id="GO:0016020">
    <property type="term" value="C:membrane"/>
    <property type="evidence" value="ECO:0007669"/>
    <property type="project" value="UniProtKB-SubCell"/>
</dbReference>
<accession>I5B2X1</accession>
<feature type="transmembrane region" description="Helical" evidence="7">
    <location>
        <begin position="113"/>
        <end position="130"/>
    </location>
</feature>
<keyword evidence="7" id="KW-0812">Transmembrane</keyword>
<keyword evidence="5" id="KW-0808">Transferase</keyword>
<dbReference type="PANTHER" id="PTHR43065:SF42">
    <property type="entry name" value="TWO-COMPONENT SENSOR PPRA"/>
    <property type="match status" value="1"/>
</dbReference>
<dbReference type="SMART" id="SM00304">
    <property type="entry name" value="HAMP"/>
    <property type="match status" value="1"/>
</dbReference>
<dbReference type="SMART" id="SM00387">
    <property type="entry name" value="HATPase_c"/>
    <property type="match status" value="1"/>
</dbReference>
<dbReference type="InterPro" id="IPR005467">
    <property type="entry name" value="His_kinase_dom"/>
</dbReference>
<dbReference type="AlphaFoldDB" id="I5B2X1"/>
<dbReference type="SUPFAM" id="SSF55781">
    <property type="entry name" value="GAF domain-like"/>
    <property type="match status" value="1"/>
</dbReference>
<dbReference type="eggNOG" id="COG5000">
    <property type="taxonomic scope" value="Bacteria"/>
</dbReference>
<reference evidence="10 11" key="2">
    <citation type="submission" date="2012-02" db="EMBL/GenBank/DDBJ databases">
        <title>Improved High-Quality Draft sequence of Desulfobacter postgatei 2ac9.</title>
        <authorList>
            <consortium name="US DOE Joint Genome Institute"/>
            <person name="Lucas S."/>
            <person name="Han J."/>
            <person name="Lapidus A."/>
            <person name="Cheng J.-F."/>
            <person name="Goodwin L."/>
            <person name="Pitluck S."/>
            <person name="Peters L."/>
            <person name="Ovchinnikova G."/>
            <person name="Held B."/>
            <person name="Detter J.C."/>
            <person name="Han C."/>
            <person name="Tapia R."/>
            <person name="Land M."/>
            <person name="Hauser L."/>
            <person name="Kyrpides N."/>
            <person name="Ivanova N."/>
            <person name="Pagani I."/>
            <person name="Orellana R."/>
            <person name="Lovley D."/>
            <person name="Woyke T."/>
        </authorList>
    </citation>
    <scope>NUCLEOTIDE SEQUENCE [LARGE SCALE GENOMIC DNA]</scope>
    <source>
        <strain evidence="10 11">2ac9</strain>
    </source>
</reference>
<keyword evidence="4" id="KW-0597">Phosphoprotein</keyword>
<dbReference type="SUPFAM" id="SSF158472">
    <property type="entry name" value="HAMP domain-like"/>
    <property type="match status" value="1"/>
</dbReference>
<dbReference type="Pfam" id="PF00672">
    <property type="entry name" value="HAMP"/>
    <property type="match status" value="1"/>
</dbReference>
<dbReference type="InterPro" id="IPR036890">
    <property type="entry name" value="HATPase_C_sf"/>
</dbReference>
<dbReference type="EMBL" id="CM001488">
    <property type="protein sequence ID" value="EIM63834.1"/>
    <property type="molecule type" value="Genomic_DNA"/>
</dbReference>
<evidence type="ECO:0000313" key="10">
    <source>
        <dbReference type="EMBL" id="EIM63834.1"/>
    </source>
</evidence>
<evidence type="ECO:0000256" key="3">
    <source>
        <dbReference type="ARBA" id="ARBA00012438"/>
    </source>
</evidence>
<dbReference type="Pfam" id="PF13185">
    <property type="entry name" value="GAF_2"/>
    <property type="match status" value="1"/>
</dbReference>
<dbReference type="PROSITE" id="PS50109">
    <property type="entry name" value="HIS_KIN"/>
    <property type="match status" value="1"/>
</dbReference>
<evidence type="ECO:0000313" key="11">
    <source>
        <dbReference type="Proteomes" id="UP000005778"/>
    </source>
</evidence>
<keyword evidence="6 10" id="KW-0418">Kinase</keyword>
<dbReference type="STRING" id="879212.DespoDRAFT_01928"/>
<dbReference type="CDD" id="cd06225">
    <property type="entry name" value="HAMP"/>
    <property type="match status" value="1"/>
</dbReference>
<dbReference type="PANTHER" id="PTHR43065">
    <property type="entry name" value="SENSOR HISTIDINE KINASE"/>
    <property type="match status" value="1"/>
</dbReference>
<gene>
    <name evidence="10" type="ORF">DespoDRAFT_01928</name>
</gene>
<organism evidence="10 11">
    <name type="scientific">Desulfobacter postgatei 2ac9</name>
    <dbReference type="NCBI Taxonomy" id="879212"/>
    <lineage>
        <taxon>Bacteria</taxon>
        <taxon>Pseudomonadati</taxon>
        <taxon>Thermodesulfobacteriota</taxon>
        <taxon>Desulfobacteria</taxon>
        <taxon>Desulfobacterales</taxon>
        <taxon>Desulfobacteraceae</taxon>
        <taxon>Desulfobacter</taxon>
    </lineage>
</organism>
<dbReference type="OrthoDB" id="5439205at2"/>
<comment type="subcellular location">
    <subcellularLocation>
        <location evidence="2">Membrane</location>
    </subcellularLocation>
</comment>
<dbReference type="HOGENOM" id="CLU_455432_0_0_7"/>
<dbReference type="RefSeq" id="WP_004073175.1">
    <property type="nucleotide sequence ID" value="NZ_CM001488.1"/>
</dbReference>
<dbReference type="InterPro" id="IPR004358">
    <property type="entry name" value="Sig_transdc_His_kin-like_C"/>
</dbReference>
<dbReference type="SUPFAM" id="SSF55874">
    <property type="entry name" value="ATPase domain of HSP90 chaperone/DNA topoisomerase II/histidine kinase"/>
    <property type="match status" value="1"/>
</dbReference>
<dbReference type="Pfam" id="PF02518">
    <property type="entry name" value="HATPase_c"/>
    <property type="match status" value="1"/>
</dbReference>
<proteinExistence type="predicted"/>
<evidence type="ECO:0000256" key="1">
    <source>
        <dbReference type="ARBA" id="ARBA00000085"/>
    </source>
</evidence>
<dbReference type="Proteomes" id="UP000005778">
    <property type="component" value="Chromosome"/>
</dbReference>
<dbReference type="Gene3D" id="3.30.450.40">
    <property type="match status" value="1"/>
</dbReference>
<dbReference type="EC" id="2.7.13.3" evidence="3"/>
<evidence type="ECO:0000259" key="8">
    <source>
        <dbReference type="PROSITE" id="PS50109"/>
    </source>
</evidence>
<reference evidence="10 11" key="1">
    <citation type="submission" date="2011-09" db="EMBL/GenBank/DDBJ databases">
        <authorList>
            <consortium name="US DOE Joint Genome Institute (JGI-PGF)"/>
            <person name="Lucas S."/>
            <person name="Han J."/>
            <person name="Lapidus A."/>
            <person name="Cheng J.-F."/>
            <person name="Goodwin L."/>
            <person name="Pitluck S."/>
            <person name="Peters L."/>
            <person name="Land M.L."/>
            <person name="Hauser L."/>
            <person name="Orellana R."/>
            <person name="Lovley D."/>
            <person name="Woyke T.J."/>
        </authorList>
    </citation>
    <scope>NUCLEOTIDE SEQUENCE [LARGE SCALE GENOMIC DNA]</scope>
    <source>
        <strain evidence="10 11">2ac9</strain>
    </source>
</reference>
<evidence type="ECO:0000256" key="6">
    <source>
        <dbReference type="ARBA" id="ARBA00022777"/>
    </source>
</evidence>
<dbReference type="InterPro" id="IPR029016">
    <property type="entry name" value="GAF-like_dom_sf"/>
</dbReference>
<dbReference type="PRINTS" id="PR00344">
    <property type="entry name" value="BCTRLSENSOR"/>
</dbReference>
<comment type="catalytic activity">
    <reaction evidence="1">
        <text>ATP + protein L-histidine = ADP + protein N-phospho-L-histidine.</text>
        <dbReference type="EC" id="2.7.13.3"/>
    </reaction>
</comment>
<evidence type="ECO:0000256" key="4">
    <source>
        <dbReference type="ARBA" id="ARBA00022553"/>
    </source>
</evidence>
<feature type="transmembrane region" description="Helical" evidence="7">
    <location>
        <begin position="142"/>
        <end position="163"/>
    </location>
</feature>
<evidence type="ECO:0000256" key="7">
    <source>
        <dbReference type="SAM" id="Phobius"/>
    </source>
</evidence>
<protein>
    <recommendedName>
        <fullName evidence="3">histidine kinase</fullName>
        <ecNumber evidence="3">2.7.13.3</ecNumber>
    </recommendedName>
</protein>
<evidence type="ECO:0000256" key="2">
    <source>
        <dbReference type="ARBA" id="ARBA00004370"/>
    </source>
</evidence>
<dbReference type="Gene3D" id="6.10.340.10">
    <property type="match status" value="1"/>
</dbReference>
<name>I5B2X1_9BACT</name>
<keyword evidence="7" id="KW-0472">Membrane</keyword>
<evidence type="ECO:0000256" key="5">
    <source>
        <dbReference type="ARBA" id="ARBA00022679"/>
    </source>
</evidence>
<sequence>MGLKTRIIAVVIVAFSVMNLFLCSYITHQVKALELESLRAQIDKSTYLMKKINTLPLYNVDMDALKMNMETFFDDKNMKRFAIHDSELNININLIREFPLGGTDIKKSFVIDYNGLTLGSLTVVYSTSLIEKNLAKFRTKMLGVAFFVTLVMAVVLIFLINIITKPVARLARITSEITSGNIHNEIDQTSVGEVGILSRNFARMRDAIKEKTEDLARTNTILEGEVQQKNLQEKKIFHQRMVISSVNTFFQRSMTAQSVKEIAKIFISIAQGVVPAPYCFVGLVCEREEYLNILAFSDLVGKQYQKVNDVSINQGVRQQISGKLLKTITDKTPLILNNVSLNPEFAFLPREHLPIETIMALPMLHGKDVLGLVVFAGMEGEYTFEDQEVAMMMVMALVEALSLRTLQDEKQRFEEIVIRSQIASNMLSFSGRRNKMDFAVEDIALLLDQSLELASNESTLEDDFHFGAIQIMKDYDPDLPKVKCRGGELKQVFFNILSNGAYAMAGNTDNPCPTFFMRIYCKEDQVCVEIRDNGPGMSENIRRHIFEPFFSTKPDKEGAGLGLLIANFIITENHKGTIDVESTLGEGTCFRIFLPTNLV</sequence>
<dbReference type="InterPro" id="IPR003594">
    <property type="entry name" value="HATPase_dom"/>
</dbReference>
<evidence type="ECO:0000259" key="9">
    <source>
        <dbReference type="PROSITE" id="PS50885"/>
    </source>
</evidence>
<dbReference type="InterPro" id="IPR003660">
    <property type="entry name" value="HAMP_dom"/>
</dbReference>